<evidence type="ECO:0000313" key="3">
    <source>
        <dbReference type="EMBL" id="DAE11218.1"/>
    </source>
</evidence>
<name>A0A8S5PWF5_9CAUD</name>
<evidence type="ECO:0000256" key="1">
    <source>
        <dbReference type="ARBA" id="ARBA00022801"/>
    </source>
</evidence>
<feature type="domain" description="MurNAc-LAA" evidence="2">
    <location>
        <begin position="95"/>
        <end position="209"/>
    </location>
</feature>
<dbReference type="SUPFAM" id="SSF53187">
    <property type="entry name" value="Zn-dependent exopeptidases"/>
    <property type="match status" value="1"/>
</dbReference>
<dbReference type="GO" id="GO:0008745">
    <property type="term" value="F:N-acetylmuramoyl-L-alanine amidase activity"/>
    <property type="evidence" value="ECO:0007669"/>
    <property type="project" value="InterPro"/>
</dbReference>
<dbReference type="GO" id="GO:0009253">
    <property type="term" value="P:peptidoglycan catabolic process"/>
    <property type="evidence" value="ECO:0007669"/>
    <property type="project" value="InterPro"/>
</dbReference>
<keyword evidence="1 3" id="KW-0378">Hydrolase</keyword>
<dbReference type="InterPro" id="IPR050695">
    <property type="entry name" value="N-acetylmuramoyl_amidase_3"/>
</dbReference>
<dbReference type="Pfam" id="PF01520">
    <property type="entry name" value="Amidase_3"/>
    <property type="match status" value="1"/>
</dbReference>
<dbReference type="Gene3D" id="3.40.630.40">
    <property type="entry name" value="Zn-dependent exopeptidases"/>
    <property type="match status" value="1"/>
</dbReference>
<dbReference type="SMART" id="SM00646">
    <property type="entry name" value="Ami_3"/>
    <property type="match status" value="1"/>
</dbReference>
<protein>
    <submittedName>
        <fullName evidence="3">Cell wall hydrolase autolysin</fullName>
    </submittedName>
</protein>
<proteinExistence type="predicted"/>
<organism evidence="3">
    <name type="scientific">Myoviridae sp. ctaMv1</name>
    <dbReference type="NCBI Taxonomy" id="2825131"/>
    <lineage>
        <taxon>Viruses</taxon>
        <taxon>Duplodnaviria</taxon>
        <taxon>Heunggongvirae</taxon>
        <taxon>Uroviricota</taxon>
        <taxon>Caudoviricetes</taxon>
    </lineage>
</organism>
<dbReference type="InterPro" id="IPR002508">
    <property type="entry name" value="MurNAc-LAA_cat"/>
</dbReference>
<dbReference type="CDD" id="cd02696">
    <property type="entry name" value="MurNAc-LAA"/>
    <property type="match status" value="1"/>
</dbReference>
<reference evidence="3" key="1">
    <citation type="journal article" date="2021" name="Proc. Natl. Acad. Sci. U.S.A.">
        <title>A Catalog of Tens of Thousands of Viruses from Human Metagenomes Reveals Hidden Associations with Chronic Diseases.</title>
        <authorList>
            <person name="Tisza M.J."/>
            <person name="Buck C.B."/>
        </authorList>
    </citation>
    <scope>NUCLEOTIDE SEQUENCE</scope>
    <source>
        <strain evidence="3">CtaMv1</strain>
    </source>
</reference>
<dbReference type="PANTHER" id="PTHR30404">
    <property type="entry name" value="N-ACETYLMURAMOYL-L-ALANINE AMIDASE"/>
    <property type="match status" value="1"/>
</dbReference>
<dbReference type="EMBL" id="BK015528">
    <property type="protein sequence ID" value="DAE11218.1"/>
    <property type="molecule type" value="Genomic_DNA"/>
</dbReference>
<accession>A0A8S5PWF5</accession>
<dbReference type="PANTHER" id="PTHR30404:SF0">
    <property type="entry name" value="N-ACETYLMURAMOYL-L-ALANINE AMIDASE AMIC"/>
    <property type="match status" value="1"/>
</dbReference>
<sequence>MHKRRQRRRGHGHALSAVAACGHLLRGGARVRVCISVGHGKSAGGGYDSGAVGGGFHEFRIARKIGFYIAEALKKYGCDAVLINYDADMYLTDRIAYVNRENFDLAAEIHLNAGGGTGSEVYYKHADEDGKKLAAKISAGIAKTFSLRDRGAKTKLNSAGGDYFGFVRSVGCRSLLIETVFIDSSSDRKNVETEAGQKKCGESIAASIAEFYRLCVKNKPQKVAQYADIRAGDRVKIIGKNYATGQRIPSWVKLRTHTVAKVEPSRALLKEINSWVRLSDLRLAARPSVSVGSVVFIKPGAVYGGCTSARGKRVPDSQLSPKKHTVTKVQQNRGTLEALLGDISSWVAVGSLEEV</sequence>
<evidence type="ECO:0000259" key="2">
    <source>
        <dbReference type="SMART" id="SM00646"/>
    </source>
</evidence>